<proteinExistence type="predicted"/>
<organism evidence="3 4">
    <name type="scientific">Drechslerella stenobrocha 248</name>
    <dbReference type="NCBI Taxonomy" id="1043628"/>
    <lineage>
        <taxon>Eukaryota</taxon>
        <taxon>Fungi</taxon>
        <taxon>Dikarya</taxon>
        <taxon>Ascomycota</taxon>
        <taxon>Pezizomycotina</taxon>
        <taxon>Orbiliomycetes</taxon>
        <taxon>Orbiliales</taxon>
        <taxon>Orbiliaceae</taxon>
        <taxon>Drechslerella</taxon>
    </lineage>
</organism>
<dbReference type="OrthoDB" id="5985073at2759"/>
<keyword evidence="4" id="KW-1185">Reference proteome</keyword>
<feature type="chain" id="PRO_5004895818" evidence="2">
    <location>
        <begin position="19"/>
        <end position="370"/>
    </location>
</feature>
<reference evidence="3 4" key="1">
    <citation type="submission" date="2013-05" db="EMBL/GenBank/DDBJ databases">
        <title>Drechslerella stenobrocha genome reveals carnivorous origination and mechanical trapping mechanism of predatory fungi.</title>
        <authorList>
            <person name="Liu X."/>
            <person name="Zhang W."/>
            <person name="Liu K."/>
        </authorList>
    </citation>
    <scope>NUCLEOTIDE SEQUENCE [LARGE SCALE GENOMIC DNA]</scope>
    <source>
        <strain evidence="3 4">248</strain>
    </source>
</reference>
<dbReference type="Proteomes" id="UP000024837">
    <property type="component" value="Unassembled WGS sequence"/>
</dbReference>
<feature type="signal peptide" evidence="2">
    <location>
        <begin position="1"/>
        <end position="18"/>
    </location>
</feature>
<dbReference type="HOGENOM" id="CLU_077712_0_0_1"/>
<protein>
    <submittedName>
        <fullName evidence="3">Uncharacterized protein</fullName>
    </submittedName>
</protein>
<feature type="region of interest" description="Disordered" evidence="1">
    <location>
        <begin position="264"/>
        <end position="318"/>
    </location>
</feature>
<gene>
    <name evidence="3" type="ORF">DRE_00413</name>
</gene>
<feature type="compositionally biased region" description="Basic and acidic residues" evidence="1">
    <location>
        <begin position="264"/>
        <end position="273"/>
    </location>
</feature>
<feature type="region of interest" description="Disordered" evidence="1">
    <location>
        <begin position="213"/>
        <end position="252"/>
    </location>
</feature>
<name>W7IEJ6_9PEZI</name>
<dbReference type="AlphaFoldDB" id="W7IEJ6"/>
<feature type="compositionally biased region" description="Low complexity" evidence="1">
    <location>
        <begin position="277"/>
        <end position="294"/>
    </location>
</feature>
<dbReference type="EMBL" id="KI966410">
    <property type="protein sequence ID" value="EWC47445.1"/>
    <property type="molecule type" value="Genomic_DNA"/>
</dbReference>
<evidence type="ECO:0000256" key="2">
    <source>
        <dbReference type="SAM" id="SignalP"/>
    </source>
</evidence>
<accession>W7IEJ6</accession>
<evidence type="ECO:0000313" key="4">
    <source>
        <dbReference type="Proteomes" id="UP000024837"/>
    </source>
</evidence>
<evidence type="ECO:0000256" key="1">
    <source>
        <dbReference type="SAM" id="MobiDB-lite"/>
    </source>
</evidence>
<keyword evidence="2" id="KW-0732">Signal</keyword>
<feature type="compositionally biased region" description="Basic and acidic residues" evidence="1">
    <location>
        <begin position="227"/>
        <end position="248"/>
    </location>
</feature>
<feature type="compositionally biased region" description="Low complexity" evidence="1">
    <location>
        <begin position="309"/>
        <end position="318"/>
    </location>
</feature>
<sequence>MVAAKISALLFLPVLALAAGGGAEKGSGGGGFTMDKNGGVLVPKIPAGNKDADCMEAYKVKIECSNVAMMTFDPKDASHLPDEKTLDRLCTDGCRRSLQSWIRGKGACGPTKFLQFLGLSNSTIAAKYSESDIQQFWINQVYWDKCLTERNLKYGENKYCIAATSDGLLGKGGRKVPTTFYTDDPDAFCAVTTCGAQAAYLWAPKNIITKVSPKLKNKKRTPVAGGGEDKKNDPKAGGHAKSAAEPEKGGLISLKEACPHIDTSKFPRREDAGKAPSSGAATKTGSAAAKSTGARAVSGDKAATATGHEATQAGKAATGTAAKATGTAAAQEASKSGAPVVSPNAAQQVSMVERSVAVSALLVAVAFTLW</sequence>
<evidence type="ECO:0000313" key="3">
    <source>
        <dbReference type="EMBL" id="EWC47445.1"/>
    </source>
</evidence>